<dbReference type="Pfam" id="PF13692">
    <property type="entry name" value="Glyco_trans_1_4"/>
    <property type="match status" value="1"/>
</dbReference>
<keyword evidence="1" id="KW-0472">Membrane</keyword>
<dbReference type="InterPro" id="IPR028098">
    <property type="entry name" value="Glyco_trans_4-like_N"/>
</dbReference>
<gene>
    <name evidence="3" type="ordered locus">Daro_1262</name>
</gene>
<dbReference type="AlphaFoldDB" id="Q47GL4"/>
<sequence>MKMLHVSQYFWHESFQINSIVARLVRNGHQVDVLTGKPNYPQGRIYPGYRAWGCCTELHHGATIHRIPLAPRKTGAVRLAVNYLSFVVSGLLFGPWMLRRYQPDVIFVYAPSPLLQALPAIWLAKLKRRKLVHWVQDIWPESLSATGHVKNRIVLGLVERLVRYIYRKTDLILVQSPAFDVPMRRLALGREIAYQPNSVDDSFAVRPAQQGEMSNQFTVMFAGNLGTAQAVECILAAAEALREHSDICIMLVGDGSRRPWLLEEVARRRLGNIMLPGRFPPSDMPEMMARASALLVTLAAQEIFEYTVPSKVQAYIAAGPPVIAALNGEGARIVRESGCGLAVPAEDTDALAAAILRLRDMDPVERQAMGDAGHAWYQAHYREDMLVENLLGYLNGAAQYKEECE</sequence>
<protein>
    <submittedName>
        <fullName evidence="3">Glycosyl transferase, group 1</fullName>
    </submittedName>
</protein>
<feature type="transmembrane region" description="Helical" evidence="1">
    <location>
        <begin position="76"/>
        <end position="94"/>
    </location>
</feature>
<dbReference type="Gene3D" id="3.40.50.2000">
    <property type="entry name" value="Glycogen Phosphorylase B"/>
    <property type="match status" value="2"/>
</dbReference>
<reference evidence="3" key="1">
    <citation type="submission" date="2005-08" db="EMBL/GenBank/DDBJ databases">
        <title>Complete sequence of Dechloromonas aromatica RCB.</title>
        <authorList>
            <person name="Salinero K.K."/>
            <person name="Copeland A."/>
            <person name="Lucas S."/>
            <person name="Lapidus A."/>
            <person name="Barry K."/>
            <person name="Detter J.C."/>
            <person name="Glavina T."/>
            <person name="Hammon N."/>
            <person name="Israni S."/>
            <person name="Pitluck S."/>
            <person name="Di Bartolo G."/>
            <person name="Trong S."/>
            <person name="Schmutz J."/>
            <person name="Larimer F."/>
            <person name="Land M."/>
            <person name="Ivanova N."/>
            <person name="Richardson P."/>
        </authorList>
    </citation>
    <scope>NUCLEOTIDE SEQUENCE</scope>
    <source>
        <strain evidence="3">RCB</strain>
    </source>
</reference>
<dbReference type="HOGENOM" id="CLU_009583_11_2_4"/>
<dbReference type="SUPFAM" id="SSF53756">
    <property type="entry name" value="UDP-Glycosyltransferase/glycogen phosphorylase"/>
    <property type="match status" value="1"/>
</dbReference>
<evidence type="ECO:0000256" key="1">
    <source>
        <dbReference type="SAM" id="Phobius"/>
    </source>
</evidence>
<dbReference type="GO" id="GO:0016758">
    <property type="term" value="F:hexosyltransferase activity"/>
    <property type="evidence" value="ECO:0007669"/>
    <property type="project" value="TreeGrafter"/>
</dbReference>
<name>Q47GL4_DECAR</name>
<keyword evidence="1" id="KW-1133">Transmembrane helix</keyword>
<proteinExistence type="predicted"/>
<keyword evidence="3" id="KW-0808">Transferase</keyword>
<dbReference type="PANTHER" id="PTHR45947:SF3">
    <property type="entry name" value="SULFOQUINOVOSYL TRANSFERASE SQD2"/>
    <property type="match status" value="1"/>
</dbReference>
<dbReference type="STRING" id="159087.Daro_1262"/>
<dbReference type="KEGG" id="dar:Daro_1262"/>
<dbReference type="CDD" id="cd03794">
    <property type="entry name" value="GT4_WbuB-like"/>
    <property type="match status" value="1"/>
</dbReference>
<keyword evidence="1" id="KW-0812">Transmembrane</keyword>
<dbReference type="CAZy" id="GT4">
    <property type="family name" value="Glycosyltransferase Family 4"/>
</dbReference>
<feature type="domain" description="Glycosyltransferase subfamily 4-like N-terminal" evidence="2">
    <location>
        <begin position="17"/>
        <end position="187"/>
    </location>
</feature>
<evidence type="ECO:0000313" key="3">
    <source>
        <dbReference type="EMBL" id="AAZ46017.1"/>
    </source>
</evidence>
<dbReference type="Pfam" id="PF13579">
    <property type="entry name" value="Glyco_trans_4_4"/>
    <property type="match status" value="1"/>
</dbReference>
<organism evidence="3">
    <name type="scientific">Dechloromonas aromatica (strain RCB)</name>
    <dbReference type="NCBI Taxonomy" id="159087"/>
    <lineage>
        <taxon>Bacteria</taxon>
        <taxon>Pseudomonadati</taxon>
        <taxon>Pseudomonadota</taxon>
        <taxon>Betaproteobacteria</taxon>
        <taxon>Rhodocyclales</taxon>
        <taxon>Azonexaceae</taxon>
        <taxon>Dechloromonas</taxon>
    </lineage>
</organism>
<dbReference type="EMBL" id="CP000089">
    <property type="protein sequence ID" value="AAZ46017.1"/>
    <property type="molecule type" value="Genomic_DNA"/>
</dbReference>
<dbReference type="InterPro" id="IPR050194">
    <property type="entry name" value="Glycosyltransferase_grp1"/>
</dbReference>
<dbReference type="OrthoDB" id="9787293at2"/>
<dbReference type="eggNOG" id="COG0438">
    <property type="taxonomic scope" value="Bacteria"/>
</dbReference>
<evidence type="ECO:0000259" key="2">
    <source>
        <dbReference type="Pfam" id="PF13579"/>
    </source>
</evidence>
<accession>Q47GL4</accession>
<dbReference type="PANTHER" id="PTHR45947">
    <property type="entry name" value="SULFOQUINOVOSYL TRANSFERASE SQD2"/>
    <property type="match status" value="1"/>
</dbReference>